<accession>A0A8J5KQW8</accession>
<feature type="region of interest" description="Disordered" evidence="1">
    <location>
        <begin position="388"/>
        <end position="412"/>
    </location>
</feature>
<proteinExistence type="predicted"/>
<sequence length="466" mass="50721">MIVKAAAAPAREISSNSEASEADPSIIEERSVKSKYPLIRLQKMEKIVSDDSNIADELNLPKPEDVAGAEARDEEKEEDIVIEEAKEEISIPVEDRGSHDTTDVPDTPQLAEDSEASIAEDPVGTSEELGLSEIVTEEEKTVQESIKDASVETDDKTPEPPSVSIAQELADATVDINGVEPPVDSLKEPSVSETVAEEVKGIDESSKVSGADNSNIVEHDNPVEPASESIAHEPSQPTFVEEKPADEEVSTNAVEVSPQIPKEELPLDGTSDVVPSEPKEVQVETLVAEKNVDHNVSETIEVAEHVTKPELDAKQENLEENLDNEMTTSTETTQSIAEGVVSKDARDENLEGQNSNLVELSRDIKMVEAESNVPSDDKQCESKELETQLKDTFENENTEDKEQDTRSLTETKADEEVIKAELSGKKPKTIISKVKQSIVKVKKALIGKSPSSKTMAPERIDETKAK</sequence>
<reference evidence="2 3" key="1">
    <citation type="submission" date="2020-08" db="EMBL/GenBank/DDBJ databases">
        <title>Plant Genome Project.</title>
        <authorList>
            <person name="Zhang R.-G."/>
        </authorList>
    </citation>
    <scope>NUCLEOTIDE SEQUENCE [LARGE SCALE GENOMIC DNA]</scope>
    <source>
        <tissue evidence="2">Rhizome</tissue>
    </source>
</reference>
<feature type="region of interest" description="Disordered" evidence="1">
    <location>
        <begin position="446"/>
        <end position="466"/>
    </location>
</feature>
<name>A0A8J5KQW8_ZINOF</name>
<evidence type="ECO:0000313" key="2">
    <source>
        <dbReference type="EMBL" id="KAG6496073.1"/>
    </source>
</evidence>
<feature type="region of interest" description="Disordered" evidence="1">
    <location>
        <begin position="178"/>
        <end position="276"/>
    </location>
</feature>
<feature type="region of interest" description="Disordered" evidence="1">
    <location>
        <begin position="1"/>
        <end position="29"/>
    </location>
</feature>
<protein>
    <submittedName>
        <fullName evidence="2">Uncharacterized protein</fullName>
    </submittedName>
</protein>
<evidence type="ECO:0000313" key="3">
    <source>
        <dbReference type="Proteomes" id="UP000734854"/>
    </source>
</evidence>
<feature type="compositionally biased region" description="Polar residues" evidence="1">
    <location>
        <begin position="207"/>
        <end position="216"/>
    </location>
</feature>
<evidence type="ECO:0000256" key="1">
    <source>
        <dbReference type="SAM" id="MobiDB-lite"/>
    </source>
</evidence>
<feature type="region of interest" description="Disordered" evidence="1">
    <location>
        <begin position="52"/>
        <end position="162"/>
    </location>
</feature>
<comment type="caution">
    <text evidence="2">The sequence shown here is derived from an EMBL/GenBank/DDBJ whole genome shotgun (WGS) entry which is preliminary data.</text>
</comment>
<organism evidence="2 3">
    <name type="scientific">Zingiber officinale</name>
    <name type="common">Ginger</name>
    <name type="synonym">Amomum zingiber</name>
    <dbReference type="NCBI Taxonomy" id="94328"/>
    <lineage>
        <taxon>Eukaryota</taxon>
        <taxon>Viridiplantae</taxon>
        <taxon>Streptophyta</taxon>
        <taxon>Embryophyta</taxon>
        <taxon>Tracheophyta</taxon>
        <taxon>Spermatophyta</taxon>
        <taxon>Magnoliopsida</taxon>
        <taxon>Liliopsida</taxon>
        <taxon>Zingiberales</taxon>
        <taxon>Zingiberaceae</taxon>
        <taxon>Zingiber</taxon>
    </lineage>
</organism>
<dbReference type="PANTHER" id="PTHR37729">
    <property type="entry name" value="NEUROFILAMENT PROTEIN-LIKE PROTEIN"/>
    <property type="match status" value="1"/>
</dbReference>
<dbReference type="PANTHER" id="PTHR37729:SF1">
    <property type="entry name" value="NEUROFILAMENT PROTEIN-LIKE PROTEIN"/>
    <property type="match status" value="1"/>
</dbReference>
<dbReference type="AlphaFoldDB" id="A0A8J5KQW8"/>
<keyword evidence="3" id="KW-1185">Reference proteome</keyword>
<gene>
    <name evidence="2" type="ORF">ZIOFF_043921</name>
</gene>
<dbReference type="EMBL" id="JACMSC010000012">
    <property type="protein sequence ID" value="KAG6496073.1"/>
    <property type="molecule type" value="Genomic_DNA"/>
</dbReference>
<dbReference type="Proteomes" id="UP000734854">
    <property type="component" value="Unassembled WGS sequence"/>
</dbReference>
<feature type="compositionally biased region" description="Basic and acidic residues" evidence="1">
    <location>
        <begin position="197"/>
        <end position="206"/>
    </location>
</feature>
<feature type="compositionally biased region" description="Basic and acidic residues" evidence="1">
    <location>
        <begin position="456"/>
        <end position="466"/>
    </location>
</feature>
<feature type="compositionally biased region" description="Basic and acidic residues" evidence="1">
    <location>
        <begin position="137"/>
        <end position="158"/>
    </location>
</feature>
<feature type="compositionally biased region" description="Basic and acidic residues" evidence="1">
    <location>
        <begin position="62"/>
        <end position="74"/>
    </location>
</feature>
<feature type="compositionally biased region" description="Basic and acidic residues" evidence="1">
    <location>
        <begin position="83"/>
        <end position="102"/>
    </location>
</feature>